<protein>
    <submittedName>
        <fullName evidence="2">Uncharacterized protein</fullName>
    </submittedName>
</protein>
<comment type="caution">
    <text evidence="2">The sequence shown here is derived from an EMBL/GenBank/DDBJ whole genome shotgun (WGS) entry which is preliminary data.</text>
</comment>
<sequence length="291" mass="31573">MLNFKKISVTLLVCTLFTYINYAQIGIGTSTPEGALDLESSTQGLVYPRIALTASNVSAPVTNPNGGSIVSGTVVFNTNLTTNGANDVSPGVYAWSGAIWLPQFTLTDRKKYEQTSGCQRTTIRESHGNPEPTDSDDVAGLNSQTFTPKYSGIYRIEVKTNFAAGEIDPFTSSDKISLATSEGSFFFKLSGTGVDIDPASTYYDYSEGWLYTHSYASDNTIESPTLVDDKTAHFASLLYYQYLLANNTYTFNLSNCINTGHAYFVNNGDSGNGQGHIGHSIPCSVEFEFVK</sequence>
<evidence type="ECO:0000313" key="3">
    <source>
        <dbReference type="Proteomes" id="UP000271339"/>
    </source>
</evidence>
<name>A0A3L9YAC0_9FLAO</name>
<gene>
    <name evidence="2" type="ORF">BXY75_2470</name>
</gene>
<dbReference type="EMBL" id="REFC01000014">
    <property type="protein sequence ID" value="RMA57666.1"/>
    <property type="molecule type" value="Genomic_DNA"/>
</dbReference>
<dbReference type="AlphaFoldDB" id="A0A3L9YAC0"/>
<evidence type="ECO:0000256" key="1">
    <source>
        <dbReference type="SAM" id="MobiDB-lite"/>
    </source>
</evidence>
<proteinExistence type="predicted"/>
<accession>A0A3L9YAC0</accession>
<feature type="region of interest" description="Disordered" evidence="1">
    <location>
        <begin position="116"/>
        <end position="141"/>
    </location>
</feature>
<evidence type="ECO:0000313" key="2">
    <source>
        <dbReference type="EMBL" id="RMA57666.1"/>
    </source>
</evidence>
<reference evidence="2 3" key="1">
    <citation type="submission" date="2018-10" db="EMBL/GenBank/DDBJ databases">
        <title>Genomic Encyclopedia of Archaeal and Bacterial Type Strains, Phase II (KMG-II): from individual species to whole genera.</title>
        <authorList>
            <person name="Goeker M."/>
        </authorList>
    </citation>
    <scope>NUCLEOTIDE SEQUENCE [LARGE SCALE GENOMIC DNA]</scope>
    <source>
        <strain evidence="2 3">DSM 23424</strain>
    </source>
</reference>
<organism evidence="2 3">
    <name type="scientific">Ulvibacter antarcticus</name>
    <dbReference type="NCBI Taxonomy" id="442714"/>
    <lineage>
        <taxon>Bacteria</taxon>
        <taxon>Pseudomonadati</taxon>
        <taxon>Bacteroidota</taxon>
        <taxon>Flavobacteriia</taxon>
        <taxon>Flavobacteriales</taxon>
        <taxon>Flavobacteriaceae</taxon>
        <taxon>Ulvibacter</taxon>
    </lineage>
</organism>
<keyword evidence="3" id="KW-1185">Reference proteome</keyword>
<dbReference type="Proteomes" id="UP000271339">
    <property type="component" value="Unassembled WGS sequence"/>
</dbReference>